<accession>A0ABU3F314</accession>
<dbReference type="RefSeq" id="WP_311823309.1">
    <property type="nucleotide sequence ID" value="NZ_JARPYH010000010.1"/>
</dbReference>
<dbReference type="PROSITE" id="PS51898">
    <property type="entry name" value="TYR_RECOMBINASE"/>
    <property type="match status" value="1"/>
</dbReference>
<protein>
    <submittedName>
        <fullName evidence="3">Tyrosine-type recombinase/integrase</fullName>
    </submittedName>
</protein>
<dbReference type="InterPro" id="IPR002104">
    <property type="entry name" value="Integrase_catalytic"/>
</dbReference>
<gene>
    <name evidence="3" type="ORF">P7D85_17200</name>
</gene>
<dbReference type="Pfam" id="PF00589">
    <property type="entry name" value="Phage_integrase"/>
    <property type="match status" value="1"/>
</dbReference>
<dbReference type="InterPro" id="IPR011010">
    <property type="entry name" value="DNA_brk_join_enz"/>
</dbReference>
<evidence type="ECO:0000313" key="3">
    <source>
        <dbReference type="EMBL" id="MDT2601526.1"/>
    </source>
</evidence>
<dbReference type="EMBL" id="JARPYI010000011">
    <property type="protein sequence ID" value="MDT2601526.1"/>
    <property type="molecule type" value="Genomic_DNA"/>
</dbReference>
<dbReference type="InterPro" id="IPR013762">
    <property type="entry name" value="Integrase-like_cat_sf"/>
</dbReference>
<name>A0ABU3F314_9ENTE</name>
<feature type="domain" description="Tyr recombinase" evidence="2">
    <location>
        <begin position="1"/>
        <end position="89"/>
    </location>
</feature>
<evidence type="ECO:0000313" key="4">
    <source>
        <dbReference type="Proteomes" id="UP001252875"/>
    </source>
</evidence>
<keyword evidence="1" id="KW-0233">DNA recombination</keyword>
<dbReference type="SUPFAM" id="SSF56349">
    <property type="entry name" value="DNA breaking-rejoining enzymes"/>
    <property type="match status" value="1"/>
</dbReference>
<dbReference type="Proteomes" id="UP001252875">
    <property type="component" value="Unassembled WGS sequence"/>
</dbReference>
<evidence type="ECO:0000256" key="1">
    <source>
        <dbReference type="ARBA" id="ARBA00023172"/>
    </source>
</evidence>
<keyword evidence="4" id="KW-1185">Reference proteome</keyword>
<proteinExistence type="predicted"/>
<organism evidence="3 4">
    <name type="scientific">Enterococcus hulanensis</name>
    <dbReference type="NCBI Taxonomy" id="2559929"/>
    <lineage>
        <taxon>Bacteria</taxon>
        <taxon>Bacillati</taxon>
        <taxon>Bacillota</taxon>
        <taxon>Bacilli</taxon>
        <taxon>Lactobacillales</taxon>
        <taxon>Enterococcaceae</taxon>
        <taxon>Enterococcus</taxon>
    </lineage>
</organism>
<reference evidence="3 4" key="1">
    <citation type="submission" date="2023-03" db="EMBL/GenBank/DDBJ databases">
        <authorList>
            <person name="Shen W."/>
            <person name="Cai J."/>
        </authorList>
    </citation>
    <scope>NUCLEOTIDE SEQUENCE [LARGE SCALE GENOMIC DNA]</scope>
    <source>
        <strain evidence="3 4">D6-4</strain>
    </source>
</reference>
<comment type="caution">
    <text evidence="3">The sequence shown here is derived from an EMBL/GenBank/DDBJ whole genome shotgun (WGS) entry which is preliminary data.</text>
</comment>
<sequence>MPKSKLVTSNSEGGFLMKRNIRRAMTSVCKQAGIKKISFHELRHTHATLMLEMNEHQKIVQQRLGHAKVETTLNIYSHVRPQIHQNLAERFSNFFDAGSFMKSRHCFVTAKRLNQHISLGDKKRTLIYQRSEEATCRT</sequence>
<evidence type="ECO:0000259" key="2">
    <source>
        <dbReference type="PROSITE" id="PS51898"/>
    </source>
</evidence>
<dbReference type="Gene3D" id="1.10.443.10">
    <property type="entry name" value="Intergrase catalytic core"/>
    <property type="match status" value="1"/>
</dbReference>